<organism evidence="1 2">
    <name type="scientific">Adhaeretor mobilis</name>
    <dbReference type="NCBI Taxonomy" id="1930276"/>
    <lineage>
        <taxon>Bacteria</taxon>
        <taxon>Pseudomonadati</taxon>
        <taxon>Planctomycetota</taxon>
        <taxon>Planctomycetia</taxon>
        <taxon>Pirellulales</taxon>
        <taxon>Lacipirellulaceae</taxon>
        <taxon>Adhaeretor</taxon>
    </lineage>
</organism>
<accession>A0A517MZQ1</accession>
<dbReference type="Proteomes" id="UP000319852">
    <property type="component" value="Chromosome"/>
</dbReference>
<gene>
    <name evidence="1" type="ORF">HG15A2_36140</name>
</gene>
<name>A0A517MZQ1_9BACT</name>
<proteinExistence type="predicted"/>
<dbReference type="KEGG" id="amob:HG15A2_36140"/>
<keyword evidence="2" id="KW-1185">Reference proteome</keyword>
<dbReference type="AlphaFoldDB" id="A0A517MZQ1"/>
<dbReference type="EMBL" id="CP036263">
    <property type="protein sequence ID" value="QDT00278.1"/>
    <property type="molecule type" value="Genomic_DNA"/>
</dbReference>
<reference evidence="1 2" key="1">
    <citation type="submission" date="2019-02" db="EMBL/GenBank/DDBJ databases">
        <title>Deep-cultivation of Planctomycetes and their phenomic and genomic characterization uncovers novel biology.</title>
        <authorList>
            <person name="Wiegand S."/>
            <person name="Jogler M."/>
            <person name="Boedeker C."/>
            <person name="Pinto D."/>
            <person name="Vollmers J."/>
            <person name="Rivas-Marin E."/>
            <person name="Kohn T."/>
            <person name="Peeters S.H."/>
            <person name="Heuer A."/>
            <person name="Rast P."/>
            <person name="Oberbeckmann S."/>
            <person name="Bunk B."/>
            <person name="Jeske O."/>
            <person name="Meyerdierks A."/>
            <person name="Storesund J.E."/>
            <person name="Kallscheuer N."/>
            <person name="Luecker S."/>
            <person name="Lage O.M."/>
            <person name="Pohl T."/>
            <person name="Merkel B.J."/>
            <person name="Hornburger P."/>
            <person name="Mueller R.-W."/>
            <person name="Bruemmer F."/>
            <person name="Labrenz M."/>
            <person name="Spormann A.M."/>
            <person name="Op den Camp H."/>
            <person name="Overmann J."/>
            <person name="Amann R."/>
            <person name="Jetten M.S.M."/>
            <person name="Mascher T."/>
            <person name="Medema M.H."/>
            <person name="Devos D.P."/>
            <person name="Kaster A.-K."/>
            <person name="Ovreas L."/>
            <person name="Rohde M."/>
            <person name="Galperin M.Y."/>
            <person name="Jogler C."/>
        </authorList>
    </citation>
    <scope>NUCLEOTIDE SEQUENCE [LARGE SCALE GENOMIC DNA]</scope>
    <source>
        <strain evidence="1 2">HG15A2</strain>
    </source>
</reference>
<evidence type="ECO:0000313" key="1">
    <source>
        <dbReference type="EMBL" id="QDT00278.1"/>
    </source>
</evidence>
<sequence length="29" mass="3109">MSVITDFAKGLAQQDGMLSGSLRTKAEPR</sequence>
<protein>
    <submittedName>
        <fullName evidence="1">Uncharacterized protein</fullName>
    </submittedName>
</protein>
<evidence type="ECO:0000313" key="2">
    <source>
        <dbReference type="Proteomes" id="UP000319852"/>
    </source>
</evidence>